<dbReference type="NCBIfam" id="TIGR02206">
    <property type="entry name" value="intg_mem_TP0381"/>
    <property type="match status" value="1"/>
</dbReference>
<name>A0ABR9QIA9_9BACI</name>
<reference evidence="2 3" key="1">
    <citation type="submission" date="2020-10" db="EMBL/GenBank/DDBJ databases">
        <title>Bacillus sp. HD4P25, an endophyte from a halophyte.</title>
        <authorList>
            <person name="Sun J.-Q."/>
        </authorList>
    </citation>
    <scope>NUCLEOTIDE SEQUENCE [LARGE SCALE GENOMIC DNA]</scope>
    <source>
        <strain evidence="2 3">YIM 93174</strain>
    </source>
</reference>
<feature type="transmembrane region" description="Helical" evidence="1">
    <location>
        <begin position="20"/>
        <end position="44"/>
    </location>
</feature>
<keyword evidence="1" id="KW-0472">Membrane</keyword>
<dbReference type="Pfam" id="PF14808">
    <property type="entry name" value="TMEM164"/>
    <property type="match status" value="1"/>
</dbReference>
<dbReference type="RefSeq" id="WP_193535704.1">
    <property type="nucleotide sequence ID" value="NZ_JADCLJ010000019.1"/>
</dbReference>
<protein>
    <submittedName>
        <fullName evidence="2">TIGR02206 family membrane protein</fullName>
    </submittedName>
</protein>
<keyword evidence="3" id="KW-1185">Reference proteome</keyword>
<evidence type="ECO:0000313" key="2">
    <source>
        <dbReference type="EMBL" id="MBE4908214.1"/>
    </source>
</evidence>
<feature type="transmembrane region" description="Helical" evidence="1">
    <location>
        <begin position="217"/>
        <end position="240"/>
    </location>
</feature>
<feature type="transmembrane region" description="Helical" evidence="1">
    <location>
        <begin position="172"/>
        <end position="197"/>
    </location>
</feature>
<dbReference type="InterPro" id="IPR011737">
    <property type="entry name" value="CHP02206_TP0381"/>
</dbReference>
<organism evidence="2 3">
    <name type="scientific">Litchfieldia luteola</name>
    <dbReference type="NCBI Taxonomy" id="682179"/>
    <lineage>
        <taxon>Bacteria</taxon>
        <taxon>Bacillati</taxon>
        <taxon>Bacillota</taxon>
        <taxon>Bacilli</taxon>
        <taxon>Bacillales</taxon>
        <taxon>Bacillaceae</taxon>
        <taxon>Litchfieldia</taxon>
    </lineage>
</organism>
<feature type="transmembrane region" description="Helical" evidence="1">
    <location>
        <begin position="56"/>
        <end position="76"/>
    </location>
</feature>
<sequence length="246" mass="28496">MWGGSIIEHFFGRTNQGEPFQFLSGSHLIMVGLLVFLAFLLYFYREQIRGTVWGQSVRILLILILVLSEVTLTIWYNYTGVWDAVDTLPFQLCSISLILSVFMLVTRNYLLFEVTYFLGVGGALQAMLTPELFYDFPHYRYFHFFLAHIAIIVASFYMIWIEKYIPTLKSVLKAFLAINIIAVFVFTINKITGGNYMFLAHKPSNPSLIDLLGPYPWYILSLEFVALAMFFILYIPFALINKKNRQ</sequence>
<evidence type="ECO:0000313" key="3">
    <source>
        <dbReference type="Proteomes" id="UP001516662"/>
    </source>
</evidence>
<comment type="caution">
    <text evidence="2">The sequence shown here is derived from an EMBL/GenBank/DDBJ whole genome shotgun (WGS) entry which is preliminary data.</text>
</comment>
<gene>
    <name evidence="2" type="ORF">IMZ08_09120</name>
</gene>
<evidence type="ECO:0000256" key="1">
    <source>
        <dbReference type="SAM" id="Phobius"/>
    </source>
</evidence>
<proteinExistence type="predicted"/>
<feature type="transmembrane region" description="Helical" evidence="1">
    <location>
        <begin position="110"/>
        <end position="129"/>
    </location>
</feature>
<feature type="transmembrane region" description="Helical" evidence="1">
    <location>
        <begin position="141"/>
        <end position="160"/>
    </location>
</feature>
<dbReference type="Proteomes" id="UP001516662">
    <property type="component" value="Unassembled WGS sequence"/>
</dbReference>
<keyword evidence="1" id="KW-0812">Transmembrane</keyword>
<keyword evidence="1" id="KW-1133">Transmembrane helix</keyword>
<accession>A0ABR9QIA9</accession>
<feature type="transmembrane region" description="Helical" evidence="1">
    <location>
        <begin position="88"/>
        <end position="105"/>
    </location>
</feature>
<dbReference type="EMBL" id="JADCLJ010000019">
    <property type="protein sequence ID" value="MBE4908214.1"/>
    <property type="molecule type" value="Genomic_DNA"/>
</dbReference>